<evidence type="ECO:0000313" key="6">
    <source>
        <dbReference type="EMBL" id="KAK7195123.1"/>
    </source>
</evidence>
<dbReference type="GO" id="GO:0016435">
    <property type="term" value="F:rRNA (guanine) methyltransferase activity"/>
    <property type="evidence" value="ECO:0007669"/>
    <property type="project" value="TreeGrafter"/>
</dbReference>
<evidence type="ECO:0000256" key="2">
    <source>
        <dbReference type="ARBA" id="ARBA00022679"/>
    </source>
</evidence>
<dbReference type="GO" id="GO:0008650">
    <property type="term" value="F:rRNA (uridine-2'-O-)-methyltransferase activity"/>
    <property type="evidence" value="ECO:0007669"/>
    <property type="project" value="TreeGrafter"/>
</dbReference>
<dbReference type="Proteomes" id="UP001430356">
    <property type="component" value="Unassembled WGS sequence"/>
</dbReference>
<feature type="region of interest" description="Disordered" evidence="4">
    <location>
        <begin position="98"/>
        <end position="121"/>
    </location>
</feature>
<evidence type="ECO:0000256" key="4">
    <source>
        <dbReference type="SAM" id="MobiDB-lite"/>
    </source>
</evidence>
<evidence type="ECO:0000313" key="7">
    <source>
        <dbReference type="Proteomes" id="UP001430356"/>
    </source>
</evidence>
<evidence type="ECO:0000256" key="3">
    <source>
        <dbReference type="ARBA" id="ARBA00022691"/>
    </source>
</evidence>
<name>A0AAW0EQP2_9TRYP</name>
<dbReference type="AlphaFoldDB" id="A0AAW0EQP2"/>
<dbReference type="SUPFAM" id="SSF53335">
    <property type="entry name" value="S-adenosyl-L-methionine-dependent methyltransferases"/>
    <property type="match status" value="1"/>
</dbReference>
<keyword evidence="1 6" id="KW-0489">Methyltransferase</keyword>
<dbReference type="InterPro" id="IPR029063">
    <property type="entry name" value="SAM-dependent_MTases_sf"/>
</dbReference>
<dbReference type="GO" id="GO:0000463">
    <property type="term" value="P:maturation of LSU-rRNA from tricistronic rRNA transcript (SSU-rRNA, 5.8S rRNA, LSU-rRNA)"/>
    <property type="evidence" value="ECO:0007669"/>
    <property type="project" value="TreeGrafter"/>
</dbReference>
<comment type="caution">
    <text evidence="6">The sequence shown here is derived from an EMBL/GenBank/DDBJ whole genome shotgun (WGS) entry which is preliminary data.</text>
</comment>
<keyword evidence="2" id="KW-0808">Transferase</keyword>
<reference evidence="6 7" key="1">
    <citation type="journal article" date="2021" name="MBio">
        <title>A New Model Trypanosomatid, Novymonas esmeraldas: Genomic Perception of Its 'Candidatus Pandoraea novymonadis' Endosymbiont.</title>
        <authorList>
            <person name="Zakharova A."/>
            <person name="Saura A."/>
            <person name="Butenko A."/>
            <person name="Podesvova L."/>
            <person name="Warmusova S."/>
            <person name="Kostygov A.Y."/>
            <person name="Nenarokova A."/>
            <person name="Lukes J."/>
            <person name="Opperdoes F.R."/>
            <person name="Yurchenko V."/>
        </authorList>
    </citation>
    <scope>NUCLEOTIDE SEQUENCE [LARGE SCALE GENOMIC DNA]</scope>
    <source>
        <strain evidence="6 7">E262AT.01</strain>
    </source>
</reference>
<evidence type="ECO:0000256" key="1">
    <source>
        <dbReference type="ARBA" id="ARBA00022603"/>
    </source>
</evidence>
<keyword evidence="7" id="KW-1185">Reference proteome</keyword>
<gene>
    <name evidence="6" type="ORF">NESM_000435900</name>
</gene>
<proteinExistence type="predicted"/>
<feature type="region of interest" description="Disordered" evidence="4">
    <location>
        <begin position="177"/>
        <end position="198"/>
    </location>
</feature>
<dbReference type="InterPro" id="IPR050082">
    <property type="entry name" value="RNA_methyltr_RlmE"/>
</dbReference>
<sequence>MAHVYRCQSAWKLVELEERFRLFQRLRPDTVVDLAAAPGGFSQVALQKMQSRRDAAPPLVSPMVIAIDQRPIDPMPGLVVARGNILQHQRILETVRSAPLQHSSSPSPPTVTYMPSPARPARRPRRCVDAVLHDGVSVVKGQHTFSVTYAQNQMALSTLLLAGKLFQQLGPTQDTIAEDIRSPQSRKSSQTPARGSASPAMLPVCFVSKVLVSCHSPQVVAATRAMFRHVHTFKPPASRPESLETYVVATHFRLAEWERLCRPHRAASSPSAAALFSMPPAPEDCDGVERLLWNCLGCGRTCVGVQPCALCGSCTLAEGHSAGTRRTR</sequence>
<keyword evidence="3" id="KW-0949">S-adenosyl-L-methionine</keyword>
<organism evidence="6 7">
    <name type="scientific">Novymonas esmeraldas</name>
    <dbReference type="NCBI Taxonomy" id="1808958"/>
    <lineage>
        <taxon>Eukaryota</taxon>
        <taxon>Discoba</taxon>
        <taxon>Euglenozoa</taxon>
        <taxon>Kinetoplastea</taxon>
        <taxon>Metakinetoplastina</taxon>
        <taxon>Trypanosomatida</taxon>
        <taxon>Trypanosomatidae</taxon>
        <taxon>Novymonas</taxon>
    </lineage>
</organism>
<dbReference type="EMBL" id="JAECZO010000048">
    <property type="protein sequence ID" value="KAK7195123.1"/>
    <property type="molecule type" value="Genomic_DNA"/>
</dbReference>
<feature type="domain" description="Ribosomal RNA methyltransferase FtsJ" evidence="5">
    <location>
        <begin position="5"/>
        <end position="252"/>
    </location>
</feature>
<dbReference type="Pfam" id="PF01728">
    <property type="entry name" value="FtsJ"/>
    <property type="match status" value="1"/>
</dbReference>
<dbReference type="PANTHER" id="PTHR10920">
    <property type="entry name" value="RIBOSOMAL RNA METHYLTRANSFERASE"/>
    <property type="match status" value="1"/>
</dbReference>
<dbReference type="GO" id="GO:0030687">
    <property type="term" value="C:preribosome, large subunit precursor"/>
    <property type="evidence" value="ECO:0007669"/>
    <property type="project" value="TreeGrafter"/>
</dbReference>
<dbReference type="GO" id="GO:0000466">
    <property type="term" value="P:maturation of 5.8S rRNA from tricistronic rRNA transcript (SSU-rRNA, 5.8S rRNA, LSU-rRNA)"/>
    <property type="evidence" value="ECO:0007669"/>
    <property type="project" value="TreeGrafter"/>
</dbReference>
<dbReference type="PANTHER" id="PTHR10920:SF19">
    <property type="entry name" value="METHYLTRANSFERASE, PUTATIVE-RELATED"/>
    <property type="match status" value="1"/>
</dbReference>
<dbReference type="Gene3D" id="3.40.50.150">
    <property type="entry name" value="Vaccinia Virus protein VP39"/>
    <property type="match status" value="1"/>
</dbReference>
<feature type="compositionally biased region" description="Polar residues" evidence="4">
    <location>
        <begin position="182"/>
        <end position="193"/>
    </location>
</feature>
<dbReference type="InterPro" id="IPR002877">
    <property type="entry name" value="RNA_MeTrfase_FtsJ_dom"/>
</dbReference>
<evidence type="ECO:0000259" key="5">
    <source>
        <dbReference type="Pfam" id="PF01728"/>
    </source>
</evidence>
<dbReference type="GO" id="GO:0005730">
    <property type="term" value="C:nucleolus"/>
    <property type="evidence" value="ECO:0007669"/>
    <property type="project" value="TreeGrafter"/>
</dbReference>
<accession>A0AAW0EQP2</accession>
<protein>
    <submittedName>
        <fullName evidence="6">FtsJ-like methyltransferase</fullName>
    </submittedName>
</protein>